<sequence>MLFEPQRHEVAKRRKVFLVLLSVFCNLIVQKSPERQKILLII</sequence>
<gene>
    <name evidence="1" type="ORF">AVDCRST_MAG96-3280</name>
</gene>
<dbReference type="AlphaFoldDB" id="A0A6J4TM17"/>
<dbReference type="EMBL" id="CADCVN010001284">
    <property type="protein sequence ID" value="CAA9526885.1"/>
    <property type="molecule type" value="Genomic_DNA"/>
</dbReference>
<proteinExistence type="predicted"/>
<evidence type="ECO:0000313" key="1">
    <source>
        <dbReference type="EMBL" id="CAA9526885.1"/>
    </source>
</evidence>
<name>A0A6J4TM17_9BACT</name>
<protein>
    <submittedName>
        <fullName evidence="1">Uncharacterized protein</fullName>
    </submittedName>
</protein>
<organism evidence="1">
    <name type="scientific">uncultured Segetibacter sp</name>
    <dbReference type="NCBI Taxonomy" id="481133"/>
    <lineage>
        <taxon>Bacteria</taxon>
        <taxon>Pseudomonadati</taxon>
        <taxon>Bacteroidota</taxon>
        <taxon>Chitinophagia</taxon>
        <taxon>Chitinophagales</taxon>
        <taxon>Chitinophagaceae</taxon>
        <taxon>Segetibacter</taxon>
        <taxon>environmental samples</taxon>
    </lineage>
</organism>
<reference evidence="1" key="1">
    <citation type="submission" date="2020-02" db="EMBL/GenBank/DDBJ databases">
        <authorList>
            <person name="Meier V. D."/>
        </authorList>
    </citation>
    <scope>NUCLEOTIDE SEQUENCE</scope>
    <source>
        <strain evidence="1">AVDCRST_MAG96</strain>
    </source>
</reference>
<accession>A0A6J4TM17</accession>